<evidence type="ECO:0000259" key="1">
    <source>
        <dbReference type="Pfam" id="PF02663"/>
    </source>
</evidence>
<organism evidence="2 3">
    <name type="scientific">Desulfatibacillum alkenivorans DSM 16219</name>
    <dbReference type="NCBI Taxonomy" id="1121393"/>
    <lineage>
        <taxon>Bacteria</taxon>
        <taxon>Pseudomonadati</taxon>
        <taxon>Thermodesulfobacteriota</taxon>
        <taxon>Desulfobacteria</taxon>
        <taxon>Desulfobacterales</taxon>
        <taxon>Desulfatibacillaceae</taxon>
        <taxon>Desulfatibacillum</taxon>
    </lineage>
</organism>
<dbReference type="EMBL" id="FQZU01000002">
    <property type="protein sequence ID" value="SHI79483.1"/>
    <property type="molecule type" value="Genomic_DNA"/>
</dbReference>
<dbReference type="Pfam" id="PF02663">
    <property type="entry name" value="FmdE"/>
    <property type="match status" value="1"/>
</dbReference>
<evidence type="ECO:0000313" key="3">
    <source>
        <dbReference type="Proteomes" id="UP000183994"/>
    </source>
</evidence>
<accession>A0A1M6E264</accession>
<dbReference type="RefSeq" id="WP_073472873.1">
    <property type="nucleotide sequence ID" value="NZ_FQZU01000002.1"/>
</dbReference>
<evidence type="ECO:0000313" key="2">
    <source>
        <dbReference type="EMBL" id="SHI79483.1"/>
    </source>
</evidence>
<dbReference type="PANTHER" id="PTHR39418:SF1">
    <property type="entry name" value="DEHYDROGENASE"/>
    <property type="match status" value="1"/>
</dbReference>
<dbReference type="Gene3D" id="3.30.1330.130">
    <property type="match status" value="1"/>
</dbReference>
<name>A0A1M6E264_9BACT</name>
<dbReference type="Proteomes" id="UP000183994">
    <property type="component" value="Unassembled WGS sequence"/>
</dbReference>
<feature type="domain" description="Formylmethanofuran dehydrogenase subunit E" evidence="1">
    <location>
        <begin position="18"/>
        <end position="154"/>
    </location>
</feature>
<dbReference type="STRING" id="1121393.SAMN02745216_00530"/>
<dbReference type="PANTHER" id="PTHR39418">
    <property type="entry name" value="DEHYDROGENASE-RELATED"/>
    <property type="match status" value="1"/>
</dbReference>
<dbReference type="InterPro" id="IPR026328">
    <property type="entry name" value="FmdE"/>
</dbReference>
<proteinExistence type="predicted"/>
<dbReference type="SUPFAM" id="SSF143555">
    <property type="entry name" value="FwdE-like"/>
    <property type="match status" value="1"/>
</dbReference>
<dbReference type="PIRSF" id="PIRSF006578">
    <property type="entry name" value="FwdE"/>
    <property type="match status" value="1"/>
</dbReference>
<dbReference type="AlphaFoldDB" id="A0A1M6E264"/>
<protein>
    <submittedName>
        <fullName evidence="2">Formylmethanofuran dehydrogenase, subunit E</fullName>
    </submittedName>
</protein>
<dbReference type="InterPro" id="IPR003814">
    <property type="entry name" value="FmdEsu_dom"/>
</dbReference>
<dbReference type="InterPro" id="IPR053194">
    <property type="entry name" value="tRNA_methyltr_O"/>
</dbReference>
<keyword evidence="3" id="KW-1185">Reference proteome</keyword>
<reference evidence="3" key="1">
    <citation type="submission" date="2016-11" db="EMBL/GenBank/DDBJ databases">
        <authorList>
            <person name="Varghese N."/>
            <person name="Submissions S."/>
        </authorList>
    </citation>
    <scope>NUCLEOTIDE SEQUENCE [LARGE SCALE GENOMIC DNA]</scope>
    <source>
        <strain evidence="3">DSM 16219</strain>
    </source>
</reference>
<dbReference type="OrthoDB" id="9804309at2"/>
<gene>
    <name evidence="2" type="ORF">SAMN02745216_00530</name>
</gene>
<sequence>MNAQEILQSDEFKQCADFHGHICPGLATGFKGAKAALAWLKENKSEDEDLVAVVETDACMVDAIQVLTGCTFGKGNLLYKDYGKAAFSLLSRKTGKGVRVSMKPGAFRLSDEHMALVKKRLADTATEEENKRFWELHHERSNLILDQDPDNIFDLKPASIEMPAKANILQSKPCAECGEPVMESKLCESNGKMICRGCLEKN</sequence>